<evidence type="ECO:0000313" key="3">
    <source>
        <dbReference type="Proteomes" id="UP001302745"/>
    </source>
</evidence>
<sequence>MPSGNTGNPVGRPNPNPSSTTINPRSTTDTHATTGGASSSAQKLPSRTNTMSTTGGQSGVNATGPSSQAPIPFNATTNKRWHGYYVKLAELVKDREPGTKPRIIVFTDIEQDYDDLLAVIFLAEMHRMGAIELAGFVANHHPAVERAKFLKTVLHLLGLPNVPVAIGTKGVEDLVNLNQHAPDLFYGLKNKTFRDAPWNRNPSDFGTGAQLIESLIDKNRPLTVLLISTLQDIGDFFDRHQKKNPGHLKNNFTKYVSQGGYVVGQKDGKVALTPCMDMTNNKFHPAQSANYTNCLARLGLPSDAWSREAAKAARLPGTFMQDLFKLGPIGSHLKWLWMRQEFKFYWDPFNWPFTSFLNDAWYLNTRLGLDKNSPTFKKLKENNPSFATAAPMIKVIAYDCCAAVGAVGDDFMRKMDIMKPESEMPAYNRASHNHRVFGKQVNDLGGVDADRLADSACATMKDSDKKAFQKVEHDHVTSPFELDVFVQKMMPLMRGMAEHKKQAAEHAKEAADAKTQESKTLKLKQAEAERKKAADCEARLRDINGVKDKDPIEKAMAKHREMAAQRLKESQHTKDPKEVQRLQRLANGEKEKAANCQSILTAIAQAKGRLPTRQDIPYEELYQQAMKRLGQSA</sequence>
<evidence type="ECO:0008006" key="4">
    <source>
        <dbReference type="Google" id="ProtNLM"/>
    </source>
</evidence>
<dbReference type="Gene3D" id="3.90.245.10">
    <property type="entry name" value="Ribonucleoside hydrolase-like"/>
    <property type="match status" value="1"/>
</dbReference>
<organism evidence="2 3">
    <name type="scientific">Chaetomidium leptoderma</name>
    <dbReference type="NCBI Taxonomy" id="669021"/>
    <lineage>
        <taxon>Eukaryota</taxon>
        <taxon>Fungi</taxon>
        <taxon>Dikarya</taxon>
        <taxon>Ascomycota</taxon>
        <taxon>Pezizomycotina</taxon>
        <taxon>Sordariomycetes</taxon>
        <taxon>Sordariomycetidae</taxon>
        <taxon>Sordariales</taxon>
        <taxon>Chaetomiaceae</taxon>
        <taxon>Chaetomidium</taxon>
    </lineage>
</organism>
<dbReference type="Proteomes" id="UP001302745">
    <property type="component" value="Unassembled WGS sequence"/>
</dbReference>
<feature type="compositionally biased region" description="Low complexity" evidence="1">
    <location>
        <begin position="17"/>
        <end position="27"/>
    </location>
</feature>
<proteinExistence type="predicted"/>
<reference evidence="2" key="2">
    <citation type="submission" date="2023-05" db="EMBL/GenBank/DDBJ databases">
        <authorList>
            <consortium name="Lawrence Berkeley National Laboratory"/>
            <person name="Steindorff A."/>
            <person name="Hensen N."/>
            <person name="Bonometti L."/>
            <person name="Westerberg I."/>
            <person name="Brannstrom I.O."/>
            <person name="Guillou S."/>
            <person name="Cros-Aarteil S."/>
            <person name="Calhoun S."/>
            <person name="Haridas S."/>
            <person name="Kuo A."/>
            <person name="Mondo S."/>
            <person name="Pangilinan J."/>
            <person name="Riley R."/>
            <person name="Labutti K."/>
            <person name="Andreopoulos B."/>
            <person name="Lipzen A."/>
            <person name="Chen C."/>
            <person name="Yanf M."/>
            <person name="Daum C."/>
            <person name="Ng V."/>
            <person name="Clum A."/>
            <person name="Ohm R."/>
            <person name="Martin F."/>
            <person name="Silar P."/>
            <person name="Natvig D."/>
            <person name="Lalanne C."/>
            <person name="Gautier V."/>
            <person name="Ament-Velasquez S.L."/>
            <person name="Kruys A."/>
            <person name="Hutchinson M.I."/>
            <person name="Powell A.J."/>
            <person name="Barry K."/>
            <person name="Miller A.N."/>
            <person name="Grigoriev I.V."/>
            <person name="Debuchy R."/>
            <person name="Gladieux P."/>
            <person name="Thoren M.H."/>
            <person name="Johannesson H."/>
        </authorList>
    </citation>
    <scope>NUCLEOTIDE SEQUENCE</scope>
    <source>
        <strain evidence="2">CBS 538.74</strain>
    </source>
</reference>
<feature type="compositionally biased region" description="Polar residues" evidence="1">
    <location>
        <begin position="29"/>
        <end position="74"/>
    </location>
</feature>
<comment type="caution">
    <text evidence="2">The sequence shown here is derived from an EMBL/GenBank/DDBJ whole genome shotgun (WGS) entry which is preliminary data.</text>
</comment>
<evidence type="ECO:0000256" key="1">
    <source>
        <dbReference type="SAM" id="MobiDB-lite"/>
    </source>
</evidence>
<keyword evidence="3" id="KW-1185">Reference proteome</keyword>
<name>A0AAN6ZTD8_9PEZI</name>
<dbReference type="AlphaFoldDB" id="A0AAN6ZTD8"/>
<dbReference type="InterPro" id="IPR036452">
    <property type="entry name" value="Ribo_hydro-like"/>
</dbReference>
<accession>A0AAN6ZTD8</accession>
<dbReference type="EMBL" id="MU857147">
    <property type="protein sequence ID" value="KAK4149558.1"/>
    <property type="molecule type" value="Genomic_DNA"/>
</dbReference>
<feature type="region of interest" description="Disordered" evidence="1">
    <location>
        <begin position="504"/>
        <end position="526"/>
    </location>
</feature>
<gene>
    <name evidence="2" type="ORF">C8A00DRAFT_46853</name>
</gene>
<dbReference type="SUPFAM" id="SSF53590">
    <property type="entry name" value="Nucleoside hydrolase"/>
    <property type="match status" value="1"/>
</dbReference>
<feature type="region of interest" description="Disordered" evidence="1">
    <location>
        <begin position="1"/>
        <end position="74"/>
    </location>
</feature>
<protein>
    <recommendedName>
        <fullName evidence="4">Inosine/uridine-preferring nucleoside hydrolase domain-containing protein</fullName>
    </recommendedName>
</protein>
<reference evidence="2" key="1">
    <citation type="journal article" date="2023" name="Mol. Phylogenet. Evol.">
        <title>Genome-scale phylogeny and comparative genomics of the fungal order Sordariales.</title>
        <authorList>
            <person name="Hensen N."/>
            <person name="Bonometti L."/>
            <person name="Westerberg I."/>
            <person name="Brannstrom I.O."/>
            <person name="Guillou S."/>
            <person name="Cros-Aarteil S."/>
            <person name="Calhoun S."/>
            <person name="Haridas S."/>
            <person name="Kuo A."/>
            <person name="Mondo S."/>
            <person name="Pangilinan J."/>
            <person name="Riley R."/>
            <person name="LaButti K."/>
            <person name="Andreopoulos B."/>
            <person name="Lipzen A."/>
            <person name="Chen C."/>
            <person name="Yan M."/>
            <person name="Daum C."/>
            <person name="Ng V."/>
            <person name="Clum A."/>
            <person name="Steindorff A."/>
            <person name="Ohm R.A."/>
            <person name="Martin F."/>
            <person name="Silar P."/>
            <person name="Natvig D.O."/>
            <person name="Lalanne C."/>
            <person name="Gautier V."/>
            <person name="Ament-Velasquez S.L."/>
            <person name="Kruys A."/>
            <person name="Hutchinson M.I."/>
            <person name="Powell A.J."/>
            <person name="Barry K."/>
            <person name="Miller A.N."/>
            <person name="Grigoriev I.V."/>
            <person name="Debuchy R."/>
            <person name="Gladieux P."/>
            <person name="Hiltunen Thoren M."/>
            <person name="Johannesson H."/>
        </authorList>
    </citation>
    <scope>NUCLEOTIDE SEQUENCE</scope>
    <source>
        <strain evidence="2">CBS 538.74</strain>
    </source>
</reference>
<evidence type="ECO:0000313" key="2">
    <source>
        <dbReference type="EMBL" id="KAK4149558.1"/>
    </source>
</evidence>
<dbReference type="GO" id="GO:0016799">
    <property type="term" value="F:hydrolase activity, hydrolyzing N-glycosyl compounds"/>
    <property type="evidence" value="ECO:0007669"/>
    <property type="project" value="InterPro"/>
</dbReference>